<evidence type="ECO:0000256" key="6">
    <source>
        <dbReference type="PROSITE-ProRule" id="PRU00278"/>
    </source>
</evidence>
<dbReference type="SUPFAM" id="SSF54534">
    <property type="entry name" value="FKBP-like"/>
    <property type="match status" value="1"/>
</dbReference>
<dbReference type="SUPFAM" id="SSF109998">
    <property type="entry name" value="Triger factor/SurA peptide-binding domain-like"/>
    <property type="match status" value="1"/>
</dbReference>
<dbReference type="Pfam" id="PF00639">
    <property type="entry name" value="Rotamase"/>
    <property type="match status" value="1"/>
</dbReference>
<dbReference type="InterPro" id="IPR000297">
    <property type="entry name" value="PPIase_PpiC"/>
</dbReference>
<dbReference type="Proteomes" id="UP000001784">
    <property type="component" value="Chromosome"/>
</dbReference>
<dbReference type="eggNOG" id="COG0760">
    <property type="taxonomic scope" value="Bacteria"/>
</dbReference>
<evidence type="ECO:0000313" key="10">
    <source>
        <dbReference type="EMBL" id="ABK16267.1"/>
    </source>
</evidence>
<dbReference type="AlphaFoldDB" id="A0LFR5"/>
<evidence type="ECO:0000256" key="5">
    <source>
        <dbReference type="ARBA" id="ARBA00023235"/>
    </source>
</evidence>
<dbReference type="InParanoid" id="A0LFR5"/>
<dbReference type="PANTHER" id="PTHR47245">
    <property type="entry name" value="PEPTIDYLPROLYL ISOMERASE"/>
    <property type="match status" value="1"/>
</dbReference>
<evidence type="ECO:0000256" key="4">
    <source>
        <dbReference type="ARBA" id="ARBA00023110"/>
    </source>
</evidence>
<keyword evidence="4 6" id="KW-0697">Rotamase</keyword>
<proteinExistence type="predicted"/>
<reference evidence="10 11" key="1">
    <citation type="submission" date="2006-10" db="EMBL/GenBank/DDBJ databases">
        <title>Complete sequence of Syntrophobacter fumaroxidans MPOB.</title>
        <authorList>
            <consortium name="US DOE Joint Genome Institute"/>
            <person name="Copeland A."/>
            <person name="Lucas S."/>
            <person name="Lapidus A."/>
            <person name="Barry K."/>
            <person name="Detter J.C."/>
            <person name="Glavina del Rio T."/>
            <person name="Hammon N."/>
            <person name="Israni S."/>
            <person name="Pitluck S."/>
            <person name="Goltsman E.G."/>
            <person name="Martinez M."/>
            <person name="Schmutz J."/>
            <person name="Larimer F."/>
            <person name="Land M."/>
            <person name="Hauser L."/>
            <person name="Kyrpides N."/>
            <person name="Kim E."/>
            <person name="Boone D.R."/>
            <person name="Brockman F."/>
            <person name="Culley D."/>
            <person name="Ferry J."/>
            <person name="Gunsalus R."/>
            <person name="McInerney M.J."/>
            <person name="Morrison M."/>
            <person name="Plugge C."/>
            <person name="Rohlin L."/>
            <person name="Scholten J."/>
            <person name="Sieber J."/>
            <person name="Stams A.J.M."/>
            <person name="Worm P."/>
            <person name="Henstra A.M."/>
            <person name="Richardson P."/>
        </authorList>
    </citation>
    <scope>NUCLEOTIDE SEQUENCE [LARGE SCALE GENOMIC DNA]</scope>
    <source>
        <strain evidence="11">DSM 10017 / MPOB</strain>
    </source>
</reference>
<dbReference type="KEGG" id="sfu:Sfum_0568"/>
<organism evidence="10 11">
    <name type="scientific">Syntrophobacter fumaroxidans (strain DSM 10017 / MPOB)</name>
    <dbReference type="NCBI Taxonomy" id="335543"/>
    <lineage>
        <taxon>Bacteria</taxon>
        <taxon>Pseudomonadati</taxon>
        <taxon>Thermodesulfobacteriota</taxon>
        <taxon>Syntrophobacteria</taxon>
        <taxon>Syntrophobacterales</taxon>
        <taxon>Syntrophobacteraceae</taxon>
        <taxon>Syntrophobacter</taxon>
    </lineage>
</organism>
<dbReference type="EMBL" id="CP000478">
    <property type="protein sequence ID" value="ABK16267.1"/>
    <property type="molecule type" value="Genomic_DNA"/>
</dbReference>
<protein>
    <recommendedName>
        <fullName evidence="2">peptidylprolyl isomerase</fullName>
        <ecNumber evidence="2">5.2.1.8</ecNumber>
    </recommendedName>
</protein>
<evidence type="ECO:0000259" key="9">
    <source>
        <dbReference type="PROSITE" id="PS50198"/>
    </source>
</evidence>
<evidence type="ECO:0000256" key="8">
    <source>
        <dbReference type="SAM" id="SignalP"/>
    </source>
</evidence>
<dbReference type="PROSITE" id="PS50198">
    <property type="entry name" value="PPIC_PPIASE_2"/>
    <property type="match status" value="1"/>
</dbReference>
<sequence length="353" mass="38831" precursor="true">MMRKGSRWIPAILASFFVVVFLSPVGAAEKAAKKDAKPTAASNETAAKSGASKEPAKGEKVAVVNGTVITRAEYESETKRFERQMAMSGQAPDGAQVAEMKKKVLDGLVGREVLKQQAAKLGVKVDPAEVDKEIATLKQRFPNEDEFKKALKNLNLTEESLKAQFTQDLGIRKMIDEQVASKITITPEETKKFYDGNPELFKTPEMVRASHVLIKVDPKAGDADKAKAKERITAAQKKVQAGEDFAKVAKEVSECPSAAKGGDLDFFQRGQMVGPFEQAAFALKVGSVSDIVETQFGYHVIKVTDKKEAGVMKYDEIKDRIAQHLKQDRVNQQLAKYIEELKAQAKIEIFPVN</sequence>
<dbReference type="RefSeq" id="WP_011697440.1">
    <property type="nucleotide sequence ID" value="NC_008554.1"/>
</dbReference>
<keyword evidence="11" id="KW-1185">Reference proteome</keyword>
<evidence type="ECO:0000313" key="11">
    <source>
        <dbReference type="Proteomes" id="UP000001784"/>
    </source>
</evidence>
<dbReference type="Pfam" id="PF13624">
    <property type="entry name" value="SurA_N_3"/>
    <property type="match status" value="1"/>
</dbReference>
<feature type="chain" id="PRO_5007908831" description="peptidylprolyl isomerase" evidence="8">
    <location>
        <begin position="28"/>
        <end position="353"/>
    </location>
</feature>
<dbReference type="GO" id="GO:0003755">
    <property type="term" value="F:peptidyl-prolyl cis-trans isomerase activity"/>
    <property type="evidence" value="ECO:0007669"/>
    <property type="project" value="UniProtKB-KW"/>
</dbReference>
<evidence type="ECO:0000256" key="2">
    <source>
        <dbReference type="ARBA" id="ARBA00013194"/>
    </source>
</evidence>
<evidence type="ECO:0000256" key="7">
    <source>
        <dbReference type="SAM" id="MobiDB-lite"/>
    </source>
</evidence>
<dbReference type="STRING" id="335543.Sfum_0568"/>
<name>A0LFR5_SYNFM</name>
<gene>
    <name evidence="10" type="ordered locus">Sfum_0568</name>
</gene>
<evidence type="ECO:0000256" key="1">
    <source>
        <dbReference type="ARBA" id="ARBA00000971"/>
    </source>
</evidence>
<accession>A0LFR5</accession>
<feature type="region of interest" description="Disordered" evidence="7">
    <location>
        <begin position="32"/>
        <end position="58"/>
    </location>
</feature>
<dbReference type="Gene3D" id="3.10.50.40">
    <property type="match status" value="1"/>
</dbReference>
<dbReference type="InterPro" id="IPR027304">
    <property type="entry name" value="Trigger_fact/SurA_dom_sf"/>
</dbReference>
<dbReference type="InterPro" id="IPR046357">
    <property type="entry name" value="PPIase_dom_sf"/>
</dbReference>
<dbReference type="EC" id="5.2.1.8" evidence="2"/>
<dbReference type="InterPro" id="IPR050245">
    <property type="entry name" value="PrsA_foldase"/>
</dbReference>
<dbReference type="PANTHER" id="PTHR47245:SF1">
    <property type="entry name" value="FOLDASE PROTEIN PRSA"/>
    <property type="match status" value="1"/>
</dbReference>
<dbReference type="Gene3D" id="1.10.4030.10">
    <property type="entry name" value="Porin chaperone SurA, peptide-binding domain"/>
    <property type="match status" value="1"/>
</dbReference>
<comment type="catalytic activity">
    <reaction evidence="1">
        <text>[protein]-peptidylproline (omega=180) = [protein]-peptidylproline (omega=0)</text>
        <dbReference type="Rhea" id="RHEA:16237"/>
        <dbReference type="Rhea" id="RHEA-COMP:10747"/>
        <dbReference type="Rhea" id="RHEA-COMP:10748"/>
        <dbReference type="ChEBI" id="CHEBI:83833"/>
        <dbReference type="ChEBI" id="CHEBI:83834"/>
        <dbReference type="EC" id="5.2.1.8"/>
    </reaction>
</comment>
<feature type="signal peptide" evidence="8">
    <location>
        <begin position="1"/>
        <end position="27"/>
    </location>
</feature>
<feature type="domain" description="PpiC" evidence="9">
    <location>
        <begin position="204"/>
        <end position="305"/>
    </location>
</feature>
<dbReference type="HOGENOM" id="CLU_034646_5_3_7"/>
<evidence type="ECO:0000256" key="3">
    <source>
        <dbReference type="ARBA" id="ARBA00022729"/>
    </source>
</evidence>
<keyword evidence="3 8" id="KW-0732">Signal</keyword>
<keyword evidence="5 6" id="KW-0413">Isomerase</keyword>